<name>A0A5M9HXX2_9FIRM</name>
<dbReference type="GO" id="GO:0051301">
    <property type="term" value="P:cell division"/>
    <property type="evidence" value="ECO:0007669"/>
    <property type="project" value="UniProtKB-KW"/>
</dbReference>
<protein>
    <submittedName>
        <fullName evidence="2">Cell division protein FtsQ</fullName>
    </submittedName>
</protein>
<keyword evidence="1" id="KW-0812">Transmembrane</keyword>
<keyword evidence="3" id="KW-1185">Reference proteome</keyword>
<gene>
    <name evidence="2" type="ORF">FNY66_14130</name>
</gene>
<dbReference type="AlphaFoldDB" id="A0A5M9HXX2"/>
<keyword evidence="2" id="KW-0132">Cell division</keyword>
<keyword evidence="1" id="KW-0472">Membrane</keyword>
<dbReference type="Proteomes" id="UP000322025">
    <property type="component" value="Unassembled WGS sequence"/>
</dbReference>
<feature type="transmembrane region" description="Helical" evidence="1">
    <location>
        <begin position="12"/>
        <end position="31"/>
    </location>
</feature>
<comment type="caution">
    <text evidence="2">The sequence shown here is derived from an EMBL/GenBank/DDBJ whole genome shotgun (WGS) entry which is preliminary data.</text>
</comment>
<dbReference type="RefSeq" id="WP_087152145.1">
    <property type="nucleotide sequence ID" value="NZ_VMSO01000029.1"/>
</dbReference>
<organism evidence="2 3">
    <name type="scientific">Mediterraneibacter catenae</name>
    <dbReference type="NCBI Taxonomy" id="2594882"/>
    <lineage>
        <taxon>Bacteria</taxon>
        <taxon>Bacillati</taxon>
        <taxon>Bacillota</taxon>
        <taxon>Clostridia</taxon>
        <taxon>Lachnospirales</taxon>
        <taxon>Lachnospiraceae</taxon>
        <taxon>Mediterraneibacter</taxon>
    </lineage>
</organism>
<dbReference type="OrthoDB" id="1748794at2"/>
<dbReference type="EMBL" id="VMSO01000029">
    <property type="protein sequence ID" value="KAA8500346.1"/>
    <property type="molecule type" value="Genomic_DNA"/>
</dbReference>
<evidence type="ECO:0000313" key="3">
    <source>
        <dbReference type="Proteomes" id="UP000322025"/>
    </source>
</evidence>
<evidence type="ECO:0000313" key="2">
    <source>
        <dbReference type="EMBL" id="KAA8500346.1"/>
    </source>
</evidence>
<keyword evidence="1" id="KW-1133">Transmembrane helix</keyword>
<accession>A0A5M9HXX2</accession>
<reference evidence="2" key="1">
    <citation type="submission" date="2019-07" db="EMBL/GenBank/DDBJ databases">
        <authorList>
            <person name="Wongkuna S."/>
            <person name="Scaria J."/>
        </authorList>
    </citation>
    <scope>NUCLEOTIDE SEQUENCE [LARGE SCALE GENOMIC DNA]</scope>
    <source>
        <strain evidence="2">SW178</strain>
    </source>
</reference>
<sequence>MKKKKRRKKWPVVVGILMGLFILAAGAVVLFRTRTVEVEGNSIYSENTIATWVQKDKLSVNTLYLLVKYNFLDSELPVGVEQMDVSLKNPWTVHVKVEEKELAGYVDCSGTYLYFDQNGIAVLKTKKQIEDAPYIEGLTFDESDVEIGKTLPVEDDSIFGKIVDASRYLKKYSLAPDRISCVEGDVRLYFGIVEVLLGDGGYEEKLQQVEPILDKLAELYPKTAGTLHLENYDSASDAISFVPAG</sequence>
<keyword evidence="2" id="KW-0131">Cell cycle</keyword>
<proteinExistence type="predicted"/>
<evidence type="ECO:0000256" key="1">
    <source>
        <dbReference type="SAM" id="Phobius"/>
    </source>
</evidence>